<evidence type="ECO:0000259" key="5">
    <source>
        <dbReference type="Pfam" id="PF13874"/>
    </source>
</evidence>
<feature type="domain" description="Nucleoporin Nup54 alpha-helical" evidence="5">
    <location>
        <begin position="34"/>
        <end position="175"/>
    </location>
</feature>
<dbReference type="InterPro" id="IPR024864">
    <property type="entry name" value="Nup54/Nup57/Nup44"/>
</dbReference>
<protein>
    <recommendedName>
        <fullName evidence="5">Nucleoporin Nup54 alpha-helical domain-containing protein</fullName>
    </recommendedName>
</protein>
<evidence type="ECO:0000256" key="1">
    <source>
        <dbReference type="ARBA" id="ARBA00004123"/>
    </source>
</evidence>
<evidence type="ECO:0000256" key="2">
    <source>
        <dbReference type="ARBA" id="ARBA00022448"/>
    </source>
</evidence>
<gene>
    <name evidence="6" type="ORF">OBBRIDRAFT_729273</name>
</gene>
<proteinExistence type="predicted"/>
<dbReference type="Gene3D" id="1.20.5.170">
    <property type="match status" value="1"/>
</dbReference>
<dbReference type="GO" id="GO:0044613">
    <property type="term" value="C:nuclear pore central transport channel"/>
    <property type="evidence" value="ECO:0007669"/>
    <property type="project" value="TreeGrafter"/>
</dbReference>
<dbReference type="PANTHER" id="PTHR13000">
    <property type="entry name" value="NUCLEOPORIN P54"/>
    <property type="match status" value="1"/>
</dbReference>
<keyword evidence="7" id="KW-1185">Reference proteome</keyword>
<reference evidence="6 7" key="1">
    <citation type="submission" date="2016-07" db="EMBL/GenBank/DDBJ databases">
        <title>Draft genome of the white-rot fungus Obba rivulosa 3A-2.</title>
        <authorList>
            <consortium name="DOE Joint Genome Institute"/>
            <person name="Miettinen O."/>
            <person name="Riley R."/>
            <person name="Acob R."/>
            <person name="Barry K."/>
            <person name="Cullen D."/>
            <person name="De Vries R."/>
            <person name="Hainaut M."/>
            <person name="Hatakka A."/>
            <person name="Henrissat B."/>
            <person name="Hilden K."/>
            <person name="Kuo R."/>
            <person name="Labutti K."/>
            <person name="Lipzen A."/>
            <person name="Makela M.R."/>
            <person name="Sandor L."/>
            <person name="Spatafora J.W."/>
            <person name="Grigoriev I.V."/>
            <person name="Hibbett D.S."/>
        </authorList>
    </citation>
    <scope>NUCLEOTIDE SEQUENCE [LARGE SCALE GENOMIC DNA]</scope>
    <source>
        <strain evidence="6 7">3A-2</strain>
    </source>
</reference>
<keyword evidence="3" id="KW-0539">Nucleus</keyword>
<organism evidence="6 7">
    <name type="scientific">Obba rivulosa</name>
    <dbReference type="NCBI Taxonomy" id="1052685"/>
    <lineage>
        <taxon>Eukaryota</taxon>
        <taxon>Fungi</taxon>
        <taxon>Dikarya</taxon>
        <taxon>Basidiomycota</taxon>
        <taxon>Agaricomycotina</taxon>
        <taxon>Agaricomycetes</taxon>
        <taxon>Polyporales</taxon>
        <taxon>Gelatoporiaceae</taxon>
        <taxon>Obba</taxon>
    </lineage>
</organism>
<evidence type="ECO:0000256" key="4">
    <source>
        <dbReference type="SAM" id="Coils"/>
    </source>
</evidence>
<accession>A0A8E2DL50</accession>
<dbReference type="GO" id="GO:0036228">
    <property type="term" value="P:protein localization to nuclear inner membrane"/>
    <property type="evidence" value="ECO:0007669"/>
    <property type="project" value="TreeGrafter"/>
</dbReference>
<sequence>MLFGTCRLCLRHAQHYFYNLVDPSQVHLYGRPANATNDALWQKAVRENPDPTCLVPVIANGFDDLQQRVEAQSKQAAAQQERLKELQTRIGALIQRHQLSNASRLQRAQALQTQLTHRTLKLIQHLHLLIPALRSSAIRPEEEELRSALEEIDQEIRRPGGTGSMRGKLNELWALVGAVNAARERDRRGGNVEWTVVDEDGLNQLAQILAEEQAGLAHLTTILQKDLRDIAVIKGENVKEEEPDVLLKSTSTLLGTSVRS</sequence>
<dbReference type="Pfam" id="PF13874">
    <property type="entry name" value="Nup54"/>
    <property type="match status" value="1"/>
</dbReference>
<evidence type="ECO:0000313" key="6">
    <source>
        <dbReference type="EMBL" id="OCH91182.1"/>
    </source>
</evidence>
<dbReference type="PANTHER" id="PTHR13000:SF0">
    <property type="entry name" value="NUCLEOPORIN P54"/>
    <property type="match status" value="1"/>
</dbReference>
<dbReference type="EMBL" id="KV722390">
    <property type="protein sequence ID" value="OCH91182.1"/>
    <property type="molecule type" value="Genomic_DNA"/>
</dbReference>
<dbReference type="Proteomes" id="UP000250043">
    <property type="component" value="Unassembled WGS sequence"/>
</dbReference>
<comment type="subcellular location">
    <subcellularLocation>
        <location evidence="1">Nucleus</location>
    </subcellularLocation>
</comment>
<keyword evidence="4" id="KW-0175">Coiled coil</keyword>
<name>A0A8E2DL50_9APHY</name>
<keyword evidence="2" id="KW-0813">Transport</keyword>
<dbReference type="GO" id="GO:0006607">
    <property type="term" value="P:NLS-bearing protein import into nucleus"/>
    <property type="evidence" value="ECO:0007669"/>
    <property type="project" value="TreeGrafter"/>
</dbReference>
<evidence type="ECO:0000256" key="3">
    <source>
        <dbReference type="ARBA" id="ARBA00023242"/>
    </source>
</evidence>
<dbReference type="GO" id="GO:0006999">
    <property type="term" value="P:nuclear pore organization"/>
    <property type="evidence" value="ECO:0007669"/>
    <property type="project" value="TreeGrafter"/>
</dbReference>
<feature type="coiled-coil region" evidence="4">
    <location>
        <begin position="62"/>
        <end position="96"/>
    </location>
</feature>
<dbReference type="AlphaFoldDB" id="A0A8E2DL50"/>
<dbReference type="GO" id="GO:0017056">
    <property type="term" value="F:structural constituent of nuclear pore"/>
    <property type="evidence" value="ECO:0007669"/>
    <property type="project" value="TreeGrafter"/>
</dbReference>
<evidence type="ECO:0000313" key="7">
    <source>
        <dbReference type="Proteomes" id="UP000250043"/>
    </source>
</evidence>
<dbReference type="OrthoDB" id="6162375at2759"/>
<dbReference type="InterPro" id="IPR025712">
    <property type="entry name" value="Nup54_alpha-helical_dom"/>
</dbReference>